<dbReference type="KEGG" id="bgd:bgla_4p3630"/>
<sequence>MNSSTNALEIEVHKILLQEWDPIGIQSIPEAQNEYDSYVLGICKMLGEGLATEKLYEHLRWIESEHMGLDGDEHHTGHVAKKLANLLK</sequence>
<gene>
    <name evidence="1" type="ordered locus">bgla_4p3630</name>
</gene>
<keyword evidence="1" id="KW-0614">Plasmid</keyword>
<dbReference type="RefSeq" id="WP_013700274.1">
    <property type="nucleotide sequence ID" value="NC_015383.1"/>
</dbReference>
<evidence type="ECO:0000313" key="1">
    <source>
        <dbReference type="EMBL" id="AEA66108.1"/>
    </source>
</evidence>
<dbReference type="EMBL" id="CP002604">
    <property type="protein sequence ID" value="AEA66108.1"/>
    <property type="molecule type" value="Genomic_DNA"/>
</dbReference>
<evidence type="ECO:0000313" key="2">
    <source>
        <dbReference type="Proteomes" id="UP000008316"/>
    </source>
</evidence>
<organism evidence="1 2">
    <name type="scientific">Burkholderia gladioli (strain BSR3)</name>
    <dbReference type="NCBI Taxonomy" id="999541"/>
    <lineage>
        <taxon>Bacteria</taxon>
        <taxon>Pseudomonadati</taxon>
        <taxon>Pseudomonadota</taxon>
        <taxon>Betaproteobacteria</taxon>
        <taxon>Burkholderiales</taxon>
        <taxon>Burkholderiaceae</taxon>
        <taxon>Burkholderia</taxon>
    </lineage>
</organism>
<geneLocation type="plasmid" evidence="1 2">
    <name>bgla_4p</name>
</geneLocation>
<reference evidence="1 2" key="1">
    <citation type="journal article" date="2011" name="J. Bacteriol.">
        <title>Complete genome sequence of Burkholderia gladioli BSR3.</title>
        <authorList>
            <person name="Seo Y.S."/>
            <person name="Lim J."/>
            <person name="Choi B.S."/>
            <person name="Kim H."/>
            <person name="Goo E."/>
            <person name="Lee B."/>
            <person name="Lim J.S."/>
            <person name="Choi I.Y."/>
            <person name="Moon J.S."/>
            <person name="Kim J."/>
            <person name="Hwang I."/>
        </authorList>
    </citation>
    <scope>NUCLEOTIDE SEQUENCE [LARGE SCALE GENOMIC DNA]</scope>
    <source>
        <strain evidence="2">BSR3</strain>
    </source>
</reference>
<protein>
    <recommendedName>
        <fullName evidence="3">DUF1871 family protein</fullName>
    </recommendedName>
</protein>
<evidence type="ECO:0008006" key="3">
    <source>
        <dbReference type="Google" id="ProtNLM"/>
    </source>
</evidence>
<keyword evidence="2" id="KW-1185">Reference proteome</keyword>
<dbReference type="AlphaFoldDB" id="F2LTG2"/>
<proteinExistence type="predicted"/>
<name>F2LTG2_BURGS</name>
<dbReference type="HOGENOM" id="CLU_179214_0_0_4"/>
<accession>F2LTG2</accession>
<dbReference type="Proteomes" id="UP000008316">
    <property type="component" value="Plasmid bgla_4p"/>
</dbReference>